<feature type="compositionally biased region" description="Low complexity" evidence="1">
    <location>
        <begin position="989"/>
        <end position="1002"/>
    </location>
</feature>
<dbReference type="InterPro" id="IPR045117">
    <property type="entry name" value="ATXN2-like"/>
</dbReference>
<feature type="region of interest" description="Disordered" evidence="1">
    <location>
        <begin position="801"/>
        <end position="883"/>
    </location>
</feature>
<dbReference type="Proteomes" id="UP000799750">
    <property type="component" value="Unassembled WGS sequence"/>
</dbReference>
<feature type="compositionally biased region" description="Low complexity" evidence="1">
    <location>
        <begin position="441"/>
        <end position="455"/>
    </location>
</feature>
<evidence type="ECO:0000313" key="3">
    <source>
        <dbReference type="EMBL" id="KAF2490990.1"/>
    </source>
</evidence>
<feature type="compositionally biased region" description="Polar residues" evidence="1">
    <location>
        <begin position="666"/>
        <end position="681"/>
    </location>
</feature>
<feature type="compositionally biased region" description="Low complexity" evidence="1">
    <location>
        <begin position="816"/>
        <end position="843"/>
    </location>
</feature>
<reference evidence="3" key="1">
    <citation type="journal article" date="2020" name="Stud. Mycol.">
        <title>101 Dothideomycetes genomes: a test case for predicting lifestyles and emergence of pathogens.</title>
        <authorList>
            <person name="Haridas S."/>
            <person name="Albert R."/>
            <person name="Binder M."/>
            <person name="Bloem J."/>
            <person name="Labutti K."/>
            <person name="Salamov A."/>
            <person name="Andreopoulos B."/>
            <person name="Baker S."/>
            <person name="Barry K."/>
            <person name="Bills G."/>
            <person name="Bluhm B."/>
            <person name="Cannon C."/>
            <person name="Castanera R."/>
            <person name="Culley D."/>
            <person name="Daum C."/>
            <person name="Ezra D."/>
            <person name="Gonzalez J."/>
            <person name="Henrissat B."/>
            <person name="Kuo A."/>
            <person name="Liang C."/>
            <person name="Lipzen A."/>
            <person name="Lutzoni F."/>
            <person name="Magnuson J."/>
            <person name="Mondo S."/>
            <person name="Nolan M."/>
            <person name="Ohm R."/>
            <person name="Pangilinan J."/>
            <person name="Park H.-J."/>
            <person name="Ramirez L."/>
            <person name="Alfaro M."/>
            <person name="Sun H."/>
            <person name="Tritt A."/>
            <person name="Yoshinaga Y."/>
            <person name="Zwiers L.-H."/>
            <person name="Turgeon B."/>
            <person name="Goodwin S."/>
            <person name="Spatafora J."/>
            <person name="Crous P."/>
            <person name="Grigoriev I."/>
        </authorList>
    </citation>
    <scope>NUCLEOTIDE SEQUENCE</scope>
    <source>
        <strain evidence="3">CBS 269.34</strain>
    </source>
</reference>
<dbReference type="OrthoDB" id="2275718at2759"/>
<feature type="region of interest" description="Disordered" evidence="1">
    <location>
        <begin position="1"/>
        <end position="104"/>
    </location>
</feature>
<dbReference type="GO" id="GO:0034063">
    <property type="term" value="P:stress granule assembly"/>
    <property type="evidence" value="ECO:0007669"/>
    <property type="project" value="TreeGrafter"/>
</dbReference>
<dbReference type="SMART" id="SM01272">
    <property type="entry name" value="LsmAD"/>
    <property type="match status" value="1"/>
</dbReference>
<dbReference type="PANTHER" id="PTHR12854:SF7">
    <property type="entry name" value="ATAXIN-2 HOMOLOG"/>
    <property type="match status" value="1"/>
</dbReference>
<feature type="region of interest" description="Disordered" evidence="1">
    <location>
        <begin position="972"/>
        <end position="1099"/>
    </location>
</feature>
<evidence type="ECO:0000313" key="4">
    <source>
        <dbReference type="Proteomes" id="UP000799750"/>
    </source>
</evidence>
<feature type="compositionally biased region" description="Low complexity" evidence="1">
    <location>
        <begin position="405"/>
        <end position="422"/>
    </location>
</feature>
<feature type="compositionally biased region" description="Low complexity" evidence="1">
    <location>
        <begin position="702"/>
        <end position="719"/>
    </location>
</feature>
<gene>
    <name evidence="3" type="ORF">BU16DRAFT_565913</name>
</gene>
<feature type="compositionally biased region" description="Low complexity" evidence="1">
    <location>
        <begin position="1044"/>
        <end position="1055"/>
    </location>
</feature>
<name>A0A6A6QG75_9PEZI</name>
<feature type="compositionally biased region" description="Polar residues" evidence="1">
    <location>
        <begin position="590"/>
        <end position="599"/>
    </location>
</feature>
<dbReference type="EMBL" id="MU004196">
    <property type="protein sequence ID" value="KAF2490990.1"/>
    <property type="molecule type" value="Genomic_DNA"/>
</dbReference>
<dbReference type="Pfam" id="PF06741">
    <property type="entry name" value="LsmAD"/>
    <property type="match status" value="1"/>
</dbReference>
<dbReference type="PANTHER" id="PTHR12854">
    <property type="entry name" value="ATAXIN 2-RELATED"/>
    <property type="match status" value="1"/>
</dbReference>
<dbReference type="GO" id="GO:0003729">
    <property type="term" value="F:mRNA binding"/>
    <property type="evidence" value="ECO:0007669"/>
    <property type="project" value="TreeGrafter"/>
</dbReference>
<feature type="region of interest" description="Disordered" evidence="1">
    <location>
        <begin position="382"/>
        <end position="467"/>
    </location>
</feature>
<keyword evidence="4" id="KW-1185">Reference proteome</keyword>
<feature type="domain" description="LsmAD" evidence="2">
    <location>
        <begin position="268"/>
        <end position="340"/>
    </location>
</feature>
<feature type="compositionally biased region" description="Low complexity" evidence="1">
    <location>
        <begin position="74"/>
        <end position="87"/>
    </location>
</feature>
<evidence type="ECO:0000259" key="2">
    <source>
        <dbReference type="SMART" id="SM01272"/>
    </source>
</evidence>
<feature type="compositionally biased region" description="Polar residues" evidence="1">
    <location>
        <begin position="1"/>
        <end position="36"/>
    </location>
</feature>
<sequence length="1099" mass="118331">MSTATSVNGASNGPSAQQPAALNTQGRPQLKMSSSGKPDAARKQAGSPLDGNQRKPPPQQKAWGQGTNPITQRASNANNSNGVANPSKATPAAQGPPSSPAESQSYMKHMNDRMMFLLASLTGLPTNFTLKNGEKYTAVFSGTSLDPSEMRYVFKMVKRVQTTGDQQVNGASEISDDYVGVGDNHVMTCDISDVAHLSVANVVLDKTRARPQNGVSSFRTDADISGNLAIRERNLQRWEPSSDAHEGLTLEESGKAGWDQFATNQQRFGVESTYDESIYTTTIDRSNPLYQERAARAERIAREIESSTTLNSHVNEERGNTNVDDSGVDEEEKYSEVRRDFPPLPSGQPGRYTAPAKRAPTGSPTVPGVPVDPAIISSQIARPVSTSTKPPAVVDAPATEKRPAPEAAKAEPSVPAAAEAPKGPIDSKNAASKPLSESAQKLTAALKPAGAGAPAPRKVGRGDNATANVEHDLLDSFKQFSATEKLRVQERQRSMARESKAVKLNDLKKFSQNFKLNTPVPTDLVPILAKDEGKQKHIVEKALKAVQEQKSTPPKPAPVVADQKAPRPANSKPDPTHTSPIAERQAMPRQRSSQNNYNSVPMRGPGGNHVQNQNTNQPPPRSGTGTGLLSQRLAVTQQQHRAGTSQYNVPQPVPIQDMRIVAPTGPSANSSGIPTPTSTASTRFNVRAADFKPNPNANAFTPGGNPSAGNSPRPSSAARPEPRKTPITSFFGGQKPSGEALPFDDAFNSIKRMLKEVQDDNRIKDFAANGGIPQAYRTPPTWDVPDANKDKNHVEMFERPTPPQPISAPHAPLGNGPIPHQHQLPPHLQGPQNMQQAHTPQHTPQHRAVQPHHNQNGPQHFDGGHHMQFSHSNSSVHPSPRAMPPYMYNGQPQAMPVFQQPPMQFGMNPNMHPAGMRGQPGFPNGPPAMGGHMMTNQTSAGPYMGMPPNPQMHMYSPGPQQAFPHYPQQMTAPPGANGFPNSPRPGAPMMSHQGSQQGHQQQPVIYMQPNGQAGPQMFAQMPQGPMTPMRGPYPQPHQPHYGSPHQHNQYPQQPHRGTPSASYSQPMIQQHSQQHSMPPQGPAPTGPAAHGPEGGEEVK</sequence>
<feature type="compositionally biased region" description="Low complexity" evidence="1">
    <location>
        <begin position="1064"/>
        <end position="1078"/>
    </location>
</feature>
<protein>
    <recommendedName>
        <fullName evidence="2">LsmAD domain-containing protein</fullName>
    </recommendedName>
</protein>
<proteinExistence type="predicted"/>
<accession>A0A6A6QG75</accession>
<feature type="region of interest" description="Disordered" evidence="1">
    <location>
        <begin position="690"/>
        <end position="740"/>
    </location>
</feature>
<dbReference type="GO" id="GO:0010494">
    <property type="term" value="C:cytoplasmic stress granule"/>
    <property type="evidence" value="ECO:0007669"/>
    <property type="project" value="TreeGrafter"/>
</dbReference>
<feature type="region of interest" description="Disordered" evidence="1">
    <location>
        <begin position="304"/>
        <end position="367"/>
    </location>
</feature>
<dbReference type="InterPro" id="IPR009604">
    <property type="entry name" value="LsmAD_domain"/>
</dbReference>
<dbReference type="AlphaFoldDB" id="A0A6A6QG75"/>
<evidence type="ECO:0000256" key="1">
    <source>
        <dbReference type="SAM" id="MobiDB-lite"/>
    </source>
</evidence>
<dbReference type="Pfam" id="PF14438">
    <property type="entry name" value="SM-ATX"/>
    <property type="match status" value="1"/>
</dbReference>
<dbReference type="InterPro" id="IPR025852">
    <property type="entry name" value="SM_dom_ATX"/>
</dbReference>
<organism evidence="3 4">
    <name type="scientific">Lophium mytilinum</name>
    <dbReference type="NCBI Taxonomy" id="390894"/>
    <lineage>
        <taxon>Eukaryota</taxon>
        <taxon>Fungi</taxon>
        <taxon>Dikarya</taxon>
        <taxon>Ascomycota</taxon>
        <taxon>Pezizomycotina</taxon>
        <taxon>Dothideomycetes</taxon>
        <taxon>Pleosporomycetidae</taxon>
        <taxon>Mytilinidiales</taxon>
        <taxon>Mytilinidiaceae</taxon>
        <taxon>Lophium</taxon>
    </lineage>
</organism>
<feature type="region of interest" description="Disordered" evidence="1">
    <location>
        <begin position="662"/>
        <end position="681"/>
    </location>
</feature>
<feature type="region of interest" description="Disordered" evidence="1">
    <location>
        <begin position="545"/>
        <end position="627"/>
    </location>
</feature>